<dbReference type="Proteomes" id="UP001217089">
    <property type="component" value="Unassembled WGS sequence"/>
</dbReference>
<keyword evidence="2" id="KW-1185">Reference proteome</keyword>
<comment type="caution">
    <text evidence="1">The sequence shown here is derived from an EMBL/GenBank/DDBJ whole genome shotgun (WGS) entry which is preliminary data.</text>
</comment>
<proteinExistence type="predicted"/>
<dbReference type="PANTHER" id="PTHR12451:SF0">
    <property type="entry name" value="ZINC FINGER PROTEIN CASTOR HOMOLOG 1"/>
    <property type="match status" value="1"/>
</dbReference>
<name>A0ABQ9FU09_TEGGR</name>
<evidence type="ECO:0000313" key="1">
    <source>
        <dbReference type="EMBL" id="KAJ8320738.1"/>
    </source>
</evidence>
<gene>
    <name evidence="1" type="ORF">KUTeg_002325</name>
</gene>
<dbReference type="InterPro" id="IPR040373">
    <property type="entry name" value="CASZ1"/>
</dbReference>
<sequence>MVYSVIHGLTGTSIELKPCLGMSWYDLDSNVARHIRILYLTDSYLKTKFTDNIYTENVSQNFQCWHNKNTSCLATLNSNKVVFNLCLILLDKNQKLPNFTSLFITFYLLFFIFGQPRITISQGCITSTTATANTPILLKPTPVGAGGRTKDELKNNTDFIRSVLHQQKQNSFVSGSGKQLTPDYSTYLKRFNNGQECGVKYCKELSYREHFHCMDCNFRVFIKKEEMVRHYKWHRKREESLQHGFMRYSPMDDCSQNQGKGRYK</sequence>
<dbReference type="PANTHER" id="PTHR12451">
    <property type="entry name" value="TRANSCRIPTION FACTOR CASTOR PROTEIN MING -RELATED"/>
    <property type="match status" value="1"/>
</dbReference>
<accession>A0ABQ9FU09</accession>
<evidence type="ECO:0008006" key="3">
    <source>
        <dbReference type="Google" id="ProtNLM"/>
    </source>
</evidence>
<dbReference type="EMBL" id="JARBDR010000141">
    <property type="protein sequence ID" value="KAJ8320738.1"/>
    <property type="molecule type" value="Genomic_DNA"/>
</dbReference>
<protein>
    <recommendedName>
        <fullName evidence="3">C2H2-type domain-containing protein</fullName>
    </recommendedName>
</protein>
<organism evidence="1 2">
    <name type="scientific">Tegillarca granosa</name>
    <name type="common">Malaysian cockle</name>
    <name type="synonym">Anadara granosa</name>
    <dbReference type="NCBI Taxonomy" id="220873"/>
    <lineage>
        <taxon>Eukaryota</taxon>
        <taxon>Metazoa</taxon>
        <taxon>Spiralia</taxon>
        <taxon>Lophotrochozoa</taxon>
        <taxon>Mollusca</taxon>
        <taxon>Bivalvia</taxon>
        <taxon>Autobranchia</taxon>
        <taxon>Pteriomorphia</taxon>
        <taxon>Arcoida</taxon>
        <taxon>Arcoidea</taxon>
        <taxon>Arcidae</taxon>
        <taxon>Tegillarca</taxon>
    </lineage>
</organism>
<evidence type="ECO:0000313" key="2">
    <source>
        <dbReference type="Proteomes" id="UP001217089"/>
    </source>
</evidence>
<reference evidence="1 2" key="1">
    <citation type="submission" date="2022-12" db="EMBL/GenBank/DDBJ databases">
        <title>Chromosome-level genome of Tegillarca granosa.</title>
        <authorList>
            <person name="Kim J."/>
        </authorList>
    </citation>
    <scope>NUCLEOTIDE SEQUENCE [LARGE SCALE GENOMIC DNA]</scope>
    <source>
        <strain evidence="1">Teg-2019</strain>
        <tissue evidence="1">Adductor muscle</tissue>
    </source>
</reference>